<comment type="caution">
    <text evidence="1">The sequence shown here is derived from an EMBL/GenBank/DDBJ whole genome shotgun (WGS) entry which is preliminary data.</text>
</comment>
<name>A0A8J2MV60_9BILA</name>
<keyword evidence="2" id="KW-1185">Reference proteome</keyword>
<proteinExistence type="predicted"/>
<feature type="non-terminal residue" evidence="1">
    <location>
        <position position="1"/>
    </location>
</feature>
<sequence length="54" mass="6277">LMASSLWSSWTLPMASWTFPSSFTSFTSWRSSFTGPPWRMEMGLKHIVKSRPYC</sequence>
<evidence type="ECO:0000313" key="1">
    <source>
        <dbReference type="EMBL" id="CAG9541040.1"/>
    </source>
</evidence>
<gene>
    <name evidence="1" type="ORF">CJOHNSTONI_LOCUS10501</name>
</gene>
<reference evidence="1" key="1">
    <citation type="submission" date="2021-09" db="EMBL/GenBank/DDBJ databases">
        <authorList>
            <consortium name="Pathogen Informatics"/>
        </authorList>
    </citation>
    <scope>NUCLEOTIDE SEQUENCE</scope>
</reference>
<evidence type="ECO:0000313" key="2">
    <source>
        <dbReference type="Proteomes" id="UP000746747"/>
    </source>
</evidence>
<dbReference type="AlphaFoldDB" id="A0A8J2MV60"/>
<dbReference type="EMBL" id="CAKAEH010002085">
    <property type="protein sequence ID" value="CAG9541040.1"/>
    <property type="molecule type" value="Genomic_DNA"/>
</dbReference>
<accession>A0A8J2MV60</accession>
<organism evidence="1 2">
    <name type="scientific">Cercopithifilaria johnstoni</name>
    <dbReference type="NCBI Taxonomy" id="2874296"/>
    <lineage>
        <taxon>Eukaryota</taxon>
        <taxon>Metazoa</taxon>
        <taxon>Ecdysozoa</taxon>
        <taxon>Nematoda</taxon>
        <taxon>Chromadorea</taxon>
        <taxon>Rhabditida</taxon>
        <taxon>Spirurina</taxon>
        <taxon>Spiruromorpha</taxon>
        <taxon>Filarioidea</taxon>
        <taxon>Onchocercidae</taxon>
        <taxon>Cercopithifilaria</taxon>
    </lineage>
</organism>
<dbReference type="Proteomes" id="UP000746747">
    <property type="component" value="Unassembled WGS sequence"/>
</dbReference>
<protein>
    <submittedName>
        <fullName evidence="1">Uncharacterized protein</fullName>
    </submittedName>
</protein>